<dbReference type="AlphaFoldDB" id="A0AAV5WK25"/>
<dbReference type="SUPFAM" id="SSF53474">
    <property type="entry name" value="alpha/beta-Hydrolases"/>
    <property type="match status" value="1"/>
</dbReference>
<dbReference type="EMBL" id="BTSY01000006">
    <property type="protein sequence ID" value="GMT32000.1"/>
    <property type="molecule type" value="Genomic_DNA"/>
</dbReference>
<dbReference type="PANTHER" id="PTHR47533">
    <property type="entry name" value="PROTEIN CBG21859"/>
    <property type="match status" value="1"/>
</dbReference>
<gene>
    <name evidence="1" type="ORF">PFISCL1PPCAC_23297</name>
</gene>
<accession>A0AAV5WK25</accession>
<name>A0AAV5WK25_9BILA</name>
<proteinExistence type="predicted"/>
<evidence type="ECO:0008006" key="3">
    <source>
        <dbReference type="Google" id="ProtNLM"/>
    </source>
</evidence>
<evidence type="ECO:0000313" key="1">
    <source>
        <dbReference type="EMBL" id="GMT32000.1"/>
    </source>
</evidence>
<protein>
    <recommendedName>
        <fullName evidence="3">AB hydrolase-1 domain-containing protein</fullName>
    </recommendedName>
</protein>
<dbReference type="PANTHER" id="PTHR47533:SF4">
    <property type="entry name" value="AB HYDROLASE-1 DOMAIN-CONTAINING PROTEIN"/>
    <property type="match status" value="1"/>
</dbReference>
<dbReference type="Gene3D" id="3.40.50.1820">
    <property type="entry name" value="alpha/beta hydrolase"/>
    <property type="match status" value="1"/>
</dbReference>
<dbReference type="InterPro" id="IPR010463">
    <property type="entry name" value="DUF1057"/>
</dbReference>
<dbReference type="InterPro" id="IPR029058">
    <property type="entry name" value="AB_hydrolase_fold"/>
</dbReference>
<feature type="non-terminal residue" evidence="1">
    <location>
        <position position="121"/>
    </location>
</feature>
<sequence>STIKSFDAAQKLFTTPVELAGKSGSFKVDAVFQDTLPSGSHRGTVVTMHGSPGSHRVFKHVYSLLQAKEIRVVGVNFAGFGLSRDSDELQHTNEERAQFVQAIMESLQLRERVLFMAHSRG</sequence>
<dbReference type="Proteomes" id="UP001432322">
    <property type="component" value="Unassembled WGS sequence"/>
</dbReference>
<reference evidence="1" key="1">
    <citation type="submission" date="2023-10" db="EMBL/GenBank/DDBJ databases">
        <title>Genome assembly of Pristionchus species.</title>
        <authorList>
            <person name="Yoshida K."/>
            <person name="Sommer R.J."/>
        </authorList>
    </citation>
    <scope>NUCLEOTIDE SEQUENCE</scope>
    <source>
        <strain evidence="1">RS5133</strain>
    </source>
</reference>
<evidence type="ECO:0000313" key="2">
    <source>
        <dbReference type="Proteomes" id="UP001432322"/>
    </source>
</evidence>
<feature type="non-terminal residue" evidence="1">
    <location>
        <position position="1"/>
    </location>
</feature>
<dbReference type="Pfam" id="PF06342">
    <property type="entry name" value="DUF1057"/>
    <property type="match status" value="1"/>
</dbReference>
<comment type="caution">
    <text evidence="1">The sequence shown here is derived from an EMBL/GenBank/DDBJ whole genome shotgun (WGS) entry which is preliminary data.</text>
</comment>
<keyword evidence="2" id="KW-1185">Reference proteome</keyword>
<organism evidence="1 2">
    <name type="scientific">Pristionchus fissidentatus</name>
    <dbReference type="NCBI Taxonomy" id="1538716"/>
    <lineage>
        <taxon>Eukaryota</taxon>
        <taxon>Metazoa</taxon>
        <taxon>Ecdysozoa</taxon>
        <taxon>Nematoda</taxon>
        <taxon>Chromadorea</taxon>
        <taxon>Rhabditida</taxon>
        <taxon>Rhabditina</taxon>
        <taxon>Diplogasteromorpha</taxon>
        <taxon>Diplogasteroidea</taxon>
        <taxon>Neodiplogasteridae</taxon>
        <taxon>Pristionchus</taxon>
    </lineage>
</organism>